<evidence type="ECO:0000313" key="5">
    <source>
        <dbReference type="EMBL" id="KZV32386.1"/>
    </source>
</evidence>
<sequence>MDLEREILLMYRKLEGKVALITGGASGIGKETATKFIANGAKVVVADIQQDLGHETARKLGSNASFISCDVTQESDISQAVDFAVSQHGQLDILYNNAGIACHTPPSIADLDLSAFDRVMAVNVRGVVAGIKHGARVMIPKKSGAILCTSSVTGILGGVAQHTYSISKTSIIGIVRSAAAELCKHGIRVNCISPMAIPTPFVIKELEKYFPGVDSQRLVKMVHGFGVLEGAVCETSDIANAAFFLASGDAKYVNGHNLVVDGGFTSIKSLSFPTPDQLE</sequence>
<dbReference type="SUPFAM" id="SSF51735">
    <property type="entry name" value="NAD(P)-binding Rossmann-fold domains"/>
    <property type="match status" value="1"/>
</dbReference>
<name>A0A2Z7BKC9_9LAMI</name>
<dbReference type="EMBL" id="KV006883">
    <property type="protein sequence ID" value="KZV32386.1"/>
    <property type="molecule type" value="Genomic_DNA"/>
</dbReference>
<keyword evidence="3" id="KW-0520">NAD</keyword>
<dbReference type="Pfam" id="PF13561">
    <property type="entry name" value="adh_short_C2"/>
    <property type="match status" value="1"/>
</dbReference>
<evidence type="ECO:0000256" key="1">
    <source>
        <dbReference type="ARBA" id="ARBA00006484"/>
    </source>
</evidence>
<keyword evidence="2" id="KW-0560">Oxidoreductase</keyword>
<accession>A0A2Z7BKC9</accession>
<dbReference type="PRINTS" id="PR00081">
    <property type="entry name" value="GDHRDH"/>
</dbReference>
<dbReference type="PRINTS" id="PR00080">
    <property type="entry name" value="SDRFAMILY"/>
</dbReference>
<dbReference type="Gene3D" id="3.40.50.720">
    <property type="entry name" value="NAD(P)-binding Rossmann-like Domain"/>
    <property type="match status" value="1"/>
</dbReference>
<dbReference type="FunFam" id="3.40.50.720:FF:000084">
    <property type="entry name" value="Short-chain dehydrogenase reductase"/>
    <property type="match status" value="1"/>
</dbReference>
<dbReference type="Proteomes" id="UP000250235">
    <property type="component" value="Unassembled WGS sequence"/>
</dbReference>
<dbReference type="PROSITE" id="PS00061">
    <property type="entry name" value="ADH_SHORT"/>
    <property type="match status" value="1"/>
</dbReference>
<dbReference type="NCBIfam" id="NF005559">
    <property type="entry name" value="PRK07231.1"/>
    <property type="match status" value="1"/>
</dbReference>
<dbReference type="OrthoDB" id="294295at2759"/>
<dbReference type="InterPro" id="IPR020904">
    <property type="entry name" value="Sc_DH/Rdtase_CS"/>
</dbReference>
<proteinExistence type="inferred from homology"/>
<keyword evidence="6" id="KW-1185">Reference proteome</keyword>
<organism evidence="5 6">
    <name type="scientific">Dorcoceras hygrometricum</name>
    <dbReference type="NCBI Taxonomy" id="472368"/>
    <lineage>
        <taxon>Eukaryota</taxon>
        <taxon>Viridiplantae</taxon>
        <taxon>Streptophyta</taxon>
        <taxon>Embryophyta</taxon>
        <taxon>Tracheophyta</taxon>
        <taxon>Spermatophyta</taxon>
        <taxon>Magnoliopsida</taxon>
        <taxon>eudicotyledons</taxon>
        <taxon>Gunneridae</taxon>
        <taxon>Pentapetalae</taxon>
        <taxon>asterids</taxon>
        <taxon>lamiids</taxon>
        <taxon>Lamiales</taxon>
        <taxon>Gesneriaceae</taxon>
        <taxon>Didymocarpoideae</taxon>
        <taxon>Trichosporeae</taxon>
        <taxon>Loxocarpinae</taxon>
        <taxon>Dorcoceras</taxon>
    </lineage>
</organism>
<comment type="similarity">
    <text evidence="1">Belongs to the short-chain dehydrogenases/reductases (SDR) family.</text>
</comment>
<evidence type="ECO:0000313" key="6">
    <source>
        <dbReference type="Proteomes" id="UP000250235"/>
    </source>
</evidence>
<evidence type="ECO:0000256" key="3">
    <source>
        <dbReference type="ARBA" id="ARBA00023027"/>
    </source>
</evidence>
<evidence type="ECO:0000256" key="2">
    <source>
        <dbReference type="ARBA" id="ARBA00023002"/>
    </source>
</evidence>
<dbReference type="InterPro" id="IPR002347">
    <property type="entry name" value="SDR_fam"/>
</dbReference>
<keyword evidence="4" id="KW-0443">Lipid metabolism</keyword>
<dbReference type="PANTHER" id="PTHR43180:SF28">
    <property type="entry name" value="NAD(P)-BINDING ROSSMANN-FOLD SUPERFAMILY PROTEIN"/>
    <property type="match status" value="1"/>
</dbReference>
<evidence type="ECO:0000256" key="4">
    <source>
        <dbReference type="ARBA" id="ARBA00023098"/>
    </source>
</evidence>
<dbReference type="GO" id="GO:0016616">
    <property type="term" value="F:oxidoreductase activity, acting on the CH-OH group of donors, NAD or NADP as acceptor"/>
    <property type="evidence" value="ECO:0007669"/>
    <property type="project" value="UniProtKB-ARBA"/>
</dbReference>
<gene>
    <name evidence="5" type="ORF">F511_03669</name>
</gene>
<protein>
    <submittedName>
        <fullName evidence="5">Secoisolariciresinol dehydrogenase</fullName>
    </submittedName>
</protein>
<reference evidence="5 6" key="1">
    <citation type="journal article" date="2015" name="Proc. Natl. Acad. Sci. U.S.A.">
        <title>The resurrection genome of Boea hygrometrica: A blueprint for survival of dehydration.</title>
        <authorList>
            <person name="Xiao L."/>
            <person name="Yang G."/>
            <person name="Zhang L."/>
            <person name="Yang X."/>
            <person name="Zhao S."/>
            <person name="Ji Z."/>
            <person name="Zhou Q."/>
            <person name="Hu M."/>
            <person name="Wang Y."/>
            <person name="Chen M."/>
            <person name="Xu Y."/>
            <person name="Jin H."/>
            <person name="Xiao X."/>
            <person name="Hu G."/>
            <person name="Bao F."/>
            <person name="Hu Y."/>
            <person name="Wan P."/>
            <person name="Li L."/>
            <person name="Deng X."/>
            <person name="Kuang T."/>
            <person name="Xiang C."/>
            <person name="Zhu J.K."/>
            <person name="Oliver M.J."/>
            <person name="He Y."/>
        </authorList>
    </citation>
    <scope>NUCLEOTIDE SEQUENCE [LARGE SCALE GENOMIC DNA]</scope>
    <source>
        <strain evidence="6">cv. XS01</strain>
    </source>
</reference>
<dbReference type="GO" id="GO:0006629">
    <property type="term" value="P:lipid metabolic process"/>
    <property type="evidence" value="ECO:0007669"/>
    <property type="project" value="UniProtKB-KW"/>
</dbReference>
<dbReference type="PANTHER" id="PTHR43180">
    <property type="entry name" value="3-OXOACYL-(ACYL-CARRIER-PROTEIN) REDUCTASE (AFU_ORTHOLOGUE AFUA_6G11210)"/>
    <property type="match status" value="1"/>
</dbReference>
<dbReference type="AlphaFoldDB" id="A0A2Z7BKC9"/>
<dbReference type="InterPro" id="IPR036291">
    <property type="entry name" value="NAD(P)-bd_dom_sf"/>
</dbReference>